<protein>
    <submittedName>
        <fullName evidence="1">Uncharacterized protein</fullName>
    </submittedName>
</protein>
<proteinExistence type="predicted"/>
<keyword evidence="2" id="KW-1185">Reference proteome</keyword>
<comment type="caution">
    <text evidence="1">The sequence shown here is derived from an EMBL/GenBank/DDBJ whole genome shotgun (WGS) entry which is preliminary data.</text>
</comment>
<name>A0AA39V9S5_9LECA</name>
<organism evidence="1 2">
    <name type="scientific">Cladonia borealis</name>
    <dbReference type="NCBI Taxonomy" id="184061"/>
    <lineage>
        <taxon>Eukaryota</taxon>
        <taxon>Fungi</taxon>
        <taxon>Dikarya</taxon>
        <taxon>Ascomycota</taxon>
        <taxon>Pezizomycotina</taxon>
        <taxon>Lecanoromycetes</taxon>
        <taxon>OSLEUM clade</taxon>
        <taxon>Lecanoromycetidae</taxon>
        <taxon>Lecanorales</taxon>
        <taxon>Lecanorineae</taxon>
        <taxon>Cladoniaceae</taxon>
        <taxon>Cladonia</taxon>
    </lineage>
</organism>
<dbReference type="AlphaFoldDB" id="A0AA39V9S5"/>
<dbReference type="EMBL" id="JAFEKC020000002">
    <property type="protein sequence ID" value="KAK0516390.1"/>
    <property type="molecule type" value="Genomic_DNA"/>
</dbReference>
<dbReference type="Proteomes" id="UP001166286">
    <property type="component" value="Unassembled WGS sequence"/>
</dbReference>
<evidence type="ECO:0000313" key="1">
    <source>
        <dbReference type="EMBL" id="KAK0516390.1"/>
    </source>
</evidence>
<sequence>MDSVSITNDIGTSLSNITRAAEDILRVVAGNDELEETVLGLARISLHKYQVWQKNWSGVAVNPNVSAEALWGVQGWKIIRGMLDRIWKDSDHIRKYLNQIRVPPATKPRSRWRAAVNALRSKQQSTESLKELQKLAAALSTSIDQLWIYSETVFDSLHGILAHETKLPESEKLLTLALQSRAGSLDLHNLCSNSPVNCCLEIDLLDAGSLTLHTSNRPGYPSPRLFYHLFAEVGELPQEIKELTVENIPELNESESARDDVVELDKTDLQLFKEQSGIGTKWMVSRHGSNSPSCLFLQPTVGTMLLATKPERLASLLTTLERGTNLSTVEHFSMGAKVELAYKVIECGFFLIGTPWFSSLSSKNIKRITSLGQKRHKFILEVQTVDPDDLLFDDPGALEETSQLFRIGILLMEIALDEPNSSSRIENDGHDAERISKLPLIEETMGTQYCKATAFCLQHRQPKDRFRGPEKYRGEKFVEWESYLAGFLREYHSQVFLRLQELRDVDTKLEYRSDDS</sequence>
<gene>
    <name evidence="1" type="ORF">JMJ35_000993</name>
</gene>
<evidence type="ECO:0000313" key="2">
    <source>
        <dbReference type="Proteomes" id="UP001166286"/>
    </source>
</evidence>
<reference evidence="1" key="1">
    <citation type="submission" date="2023-03" db="EMBL/GenBank/DDBJ databases">
        <title>Complete genome of Cladonia borealis.</title>
        <authorList>
            <person name="Park H."/>
        </authorList>
    </citation>
    <scope>NUCLEOTIDE SEQUENCE</scope>
    <source>
        <strain evidence="1">ANT050790</strain>
    </source>
</reference>
<accession>A0AA39V9S5</accession>